<dbReference type="AlphaFoldDB" id="A0A919FNL4"/>
<proteinExistence type="predicted"/>
<dbReference type="Proteomes" id="UP000627369">
    <property type="component" value="Unassembled WGS sequence"/>
</dbReference>
<evidence type="ECO:0000313" key="1">
    <source>
        <dbReference type="EMBL" id="GHH69516.1"/>
    </source>
</evidence>
<gene>
    <name evidence="1" type="ORF">GCM10017772_14600</name>
</gene>
<keyword evidence="2" id="KW-1185">Reference proteome</keyword>
<reference evidence="1" key="1">
    <citation type="journal article" date="2014" name="Int. J. Syst. Evol. Microbiol.">
        <title>Complete genome sequence of Corynebacterium casei LMG S-19264T (=DSM 44701T), isolated from a smear-ripened cheese.</title>
        <authorList>
            <consortium name="US DOE Joint Genome Institute (JGI-PGF)"/>
            <person name="Walter F."/>
            <person name="Albersmeier A."/>
            <person name="Kalinowski J."/>
            <person name="Ruckert C."/>
        </authorList>
    </citation>
    <scope>NUCLEOTIDE SEQUENCE</scope>
    <source>
        <strain evidence="1">CGMCC 4.7398</strain>
    </source>
</reference>
<organism evidence="1 2">
    <name type="scientific">Promicromonospora soli</name>
    <dbReference type="NCBI Taxonomy" id="2035533"/>
    <lineage>
        <taxon>Bacteria</taxon>
        <taxon>Bacillati</taxon>
        <taxon>Actinomycetota</taxon>
        <taxon>Actinomycetes</taxon>
        <taxon>Micrococcales</taxon>
        <taxon>Promicromonosporaceae</taxon>
        <taxon>Promicromonospora</taxon>
    </lineage>
</organism>
<dbReference type="RefSeq" id="WP_189668622.1">
    <property type="nucleotide sequence ID" value="NZ_BNAS01000002.1"/>
</dbReference>
<protein>
    <submittedName>
        <fullName evidence="1">Uncharacterized protein</fullName>
    </submittedName>
</protein>
<evidence type="ECO:0000313" key="2">
    <source>
        <dbReference type="Proteomes" id="UP000627369"/>
    </source>
</evidence>
<accession>A0A919FNL4</accession>
<dbReference type="EMBL" id="BNAS01000002">
    <property type="protein sequence ID" value="GHH69516.1"/>
    <property type="molecule type" value="Genomic_DNA"/>
</dbReference>
<comment type="caution">
    <text evidence="1">The sequence shown here is derived from an EMBL/GenBank/DDBJ whole genome shotgun (WGS) entry which is preliminary data.</text>
</comment>
<reference evidence="1" key="2">
    <citation type="submission" date="2020-09" db="EMBL/GenBank/DDBJ databases">
        <authorList>
            <person name="Sun Q."/>
            <person name="Zhou Y."/>
        </authorList>
    </citation>
    <scope>NUCLEOTIDE SEQUENCE</scope>
    <source>
        <strain evidence="1">CGMCC 4.7398</strain>
    </source>
</reference>
<sequence length="84" mass="9429">MARTMRTTRRVNRRVVEALEIATRAAERGTDELRQAAKAMDAVQAETRLHDDLADQVNHAWVRAADAGFELRARLAAERDGDGR</sequence>
<name>A0A919FNL4_9MICO</name>